<proteinExistence type="predicted"/>
<name>A0ABS8JH63_9GAMM</name>
<feature type="region of interest" description="Disordered" evidence="1">
    <location>
        <begin position="18"/>
        <end position="52"/>
    </location>
</feature>
<feature type="compositionally biased region" description="Basic and acidic residues" evidence="1">
    <location>
        <begin position="19"/>
        <end position="30"/>
    </location>
</feature>
<dbReference type="EMBL" id="JAJGAK010000001">
    <property type="protein sequence ID" value="MCC8362948.1"/>
    <property type="molecule type" value="Genomic_DNA"/>
</dbReference>
<dbReference type="Proteomes" id="UP001165293">
    <property type="component" value="Unassembled WGS sequence"/>
</dbReference>
<comment type="caution">
    <text evidence="2">The sequence shown here is derived from an EMBL/GenBank/DDBJ whole genome shotgun (WGS) entry which is preliminary data.</text>
</comment>
<keyword evidence="3" id="KW-1185">Reference proteome</keyword>
<dbReference type="PROSITE" id="PS51257">
    <property type="entry name" value="PROKAR_LIPOPROTEIN"/>
    <property type="match status" value="1"/>
</dbReference>
<evidence type="ECO:0008006" key="4">
    <source>
        <dbReference type="Google" id="ProtNLM"/>
    </source>
</evidence>
<organism evidence="2 3">
    <name type="scientific">Noviluteimonas lactosilytica</name>
    <dbReference type="NCBI Taxonomy" id="2888523"/>
    <lineage>
        <taxon>Bacteria</taxon>
        <taxon>Pseudomonadati</taxon>
        <taxon>Pseudomonadota</taxon>
        <taxon>Gammaproteobacteria</taxon>
        <taxon>Lysobacterales</taxon>
        <taxon>Lysobacteraceae</taxon>
        <taxon>Noviluteimonas</taxon>
    </lineage>
</organism>
<feature type="region of interest" description="Disordered" evidence="1">
    <location>
        <begin position="65"/>
        <end position="101"/>
    </location>
</feature>
<gene>
    <name evidence="2" type="ORF">LK996_07650</name>
</gene>
<accession>A0ABS8JH63</accession>
<sequence>MTRTLALALCVLAFAACSKPEKPETERRPEPQASTTAHQPDPATWNDASKREPPATQLLERIQAPMDKAKAVEGTVLEQGQQQAADIDAQTAGNASPPSGQ</sequence>
<evidence type="ECO:0000313" key="2">
    <source>
        <dbReference type="EMBL" id="MCC8362948.1"/>
    </source>
</evidence>
<evidence type="ECO:0000313" key="3">
    <source>
        <dbReference type="Proteomes" id="UP001165293"/>
    </source>
</evidence>
<reference evidence="2" key="1">
    <citation type="submission" date="2021-10" db="EMBL/GenBank/DDBJ databases">
        <authorList>
            <person name="Lyu M."/>
            <person name="Wang X."/>
            <person name="Meng X."/>
            <person name="Xu K."/>
        </authorList>
    </citation>
    <scope>NUCLEOTIDE SEQUENCE</scope>
    <source>
        <strain evidence="2">A6</strain>
    </source>
</reference>
<protein>
    <recommendedName>
        <fullName evidence="4">Lipoprotein</fullName>
    </recommendedName>
</protein>
<dbReference type="RefSeq" id="WP_230526518.1">
    <property type="nucleotide sequence ID" value="NZ_JAJGAK010000001.1"/>
</dbReference>
<feature type="compositionally biased region" description="Low complexity" evidence="1">
    <location>
        <begin position="79"/>
        <end position="93"/>
    </location>
</feature>
<evidence type="ECO:0000256" key="1">
    <source>
        <dbReference type="SAM" id="MobiDB-lite"/>
    </source>
</evidence>